<organism evidence="4 5">
    <name type="scientific">Alistipes putredinis</name>
    <dbReference type="NCBI Taxonomy" id="28117"/>
    <lineage>
        <taxon>Bacteria</taxon>
        <taxon>Pseudomonadati</taxon>
        <taxon>Bacteroidota</taxon>
        <taxon>Bacteroidia</taxon>
        <taxon>Bacteroidales</taxon>
        <taxon>Rikenellaceae</taxon>
        <taxon>Alistipes</taxon>
    </lineage>
</organism>
<evidence type="ECO:0000313" key="5">
    <source>
        <dbReference type="Proteomes" id="UP000187417"/>
    </source>
</evidence>
<evidence type="ECO:0000256" key="1">
    <source>
        <dbReference type="ARBA" id="ARBA00023267"/>
    </source>
</evidence>
<dbReference type="InterPro" id="IPR050709">
    <property type="entry name" value="Biotin_Carboxyl_Carrier/Decarb"/>
</dbReference>
<keyword evidence="1" id="KW-0092">Biotin</keyword>
<dbReference type="Proteomes" id="UP000187417">
    <property type="component" value="Unassembled WGS sequence"/>
</dbReference>
<evidence type="ECO:0000256" key="2">
    <source>
        <dbReference type="SAM" id="MobiDB-lite"/>
    </source>
</evidence>
<dbReference type="InterPro" id="IPR011053">
    <property type="entry name" value="Single_hybrid_motif"/>
</dbReference>
<name>A0A1Q6F495_9BACT</name>
<dbReference type="FunFam" id="2.40.50.100:FF:000003">
    <property type="entry name" value="Acetyl-CoA carboxylase biotin carboxyl carrier protein"/>
    <property type="match status" value="1"/>
</dbReference>
<gene>
    <name evidence="4" type="ORF">BHV66_08520</name>
</gene>
<proteinExistence type="predicted"/>
<dbReference type="RefSeq" id="WP_004327880.1">
    <property type="nucleotide sequence ID" value="NZ_BAAFKT010000006.1"/>
</dbReference>
<dbReference type="PROSITE" id="PS50968">
    <property type="entry name" value="BIOTINYL_LIPOYL"/>
    <property type="match status" value="1"/>
</dbReference>
<dbReference type="CDD" id="cd06850">
    <property type="entry name" value="biotinyl_domain"/>
    <property type="match status" value="1"/>
</dbReference>
<feature type="compositionally biased region" description="Low complexity" evidence="2">
    <location>
        <begin position="65"/>
        <end position="81"/>
    </location>
</feature>
<dbReference type="PANTHER" id="PTHR45266:SF3">
    <property type="entry name" value="OXALOACETATE DECARBOXYLASE ALPHA CHAIN"/>
    <property type="match status" value="1"/>
</dbReference>
<dbReference type="GeneID" id="73802399"/>
<sequence>MKDYSLKINGNQYDISIEDVNEESTMANVTVNGVAYEVEIVGEQASKMKKPQVVPAPKAAGLSVTPTTAAPSAPKAAQAAAGGPGLQVKSPLPGTILSVNVKEGDRVAPRQTLFVLEAMKMENNIDAERGGVVKSIHVQKGATVMEGDLLIVIE</sequence>
<dbReference type="AlphaFoldDB" id="A0A1Q6F495"/>
<dbReference type="Gene3D" id="2.40.50.100">
    <property type="match status" value="1"/>
</dbReference>
<evidence type="ECO:0000259" key="3">
    <source>
        <dbReference type="PROSITE" id="PS50968"/>
    </source>
</evidence>
<accession>A0A1Q6F495</accession>
<dbReference type="PANTHER" id="PTHR45266">
    <property type="entry name" value="OXALOACETATE DECARBOXYLASE ALPHA CHAIN"/>
    <property type="match status" value="1"/>
</dbReference>
<reference evidence="4 5" key="1">
    <citation type="journal article" date="2016" name="Nat. Biotechnol.">
        <title>Measurement of bacterial replication rates in microbial communities.</title>
        <authorList>
            <person name="Brown C.T."/>
            <person name="Olm M.R."/>
            <person name="Thomas B.C."/>
            <person name="Banfield J.F."/>
        </authorList>
    </citation>
    <scope>NUCLEOTIDE SEQUENCE [LARGE SCALE GENOMIC DNA]</scope>
    <source>
        <strain evidence="4">CAG:67_53_122</strain>
    </source>
</reference>
<dbReference type="EMBL" id="MNQH01000033">
    <property type="protein sequence ID" value="OKY93681.1"/>
    <property type="molecule type" value="Genomic_DNA"/>
</dbReference>
<feature type="domain" description="Lipoyl-binding" evidence="3">
    <location>
        <begin position="78"/>
        <end position="154"/>
    </location>
</feature>
<protein>
    <submittedName>
        <fullName evidence="4">Acetyl-CoA carboxylase biotin carboxyl carrier protein subunit</fullName>
    </submittedName>
</protein>
<dbReference type="STRING" id="28117.BHV66_08520"/>
<dbReference type="InterPro" id="IPR000089">
    <property type="entry name" value="Biotin_lipoyl"/>
</dbReference>
<comment type="caution">
    <text evidence="4">The sequence shown here is derived from an EMBL/GenBank/DDBJ whole genome shotgun (WGS) entry which is preliminary data.</text>
</comment>
<feature type="region of interest" description="Disordered" evidence="2">
    <location>
        <begin position="52"/>
        <end position="84"/>
    </location>
</feature>
<evidence type="ECO:0000313" key="4">
    <source>
        <dbReference type="EMBL" id="OKY93681.1"/>
    </source>
</evidence>
<dbReference type="Pfam" id="PF00364">
    <property type="entry name" value="Biotin_lipoyl"/>
    <property type="match status" value="1"/>
</dbReference>
<dbReference type="SUPFAM" id="SSF51230">
    <property type="entry name" value="Single hybrid motif"/>
    <property type="match status" value="1"/>
</dbReference>